<dbReference type="EMBL" id="LNXW01000014">
    <property type="protein sequence ID" value="KTC78498.1"/>
    <property type="molecule type" value="Genomic_DNA"/>
</dbReference>
<dbReference type="RefSeq" id="WP_058388328.1">
    <property type="nucleotide sequence ID" value="NZ_LNXW01000014.1"/>
</dbReference>
<keyword evidence="6 8" id="KW-1133">Transmembrane helix</keyword>
<evidence type="ECO:0000256" key="4">
    <source>
        <dbReference type="ARBA" id="ARBA00022475"/>
    </source>
</evidence>
<sequence>MIKTDFCRVISVAKKEFIQIKRNISTFMFLFLVPVLQILLFGFMINTNPKFLPTTVISSEINSFTRTLLEGLKHTEYFSLDSIARSEKEADNLLLSGRGLFVINIPPNFSRDLLRGRKPHVLIEADASDPVAISNAFRAAAALPAQLFEHDLRGSLAYLSSQQTPFEFDIHAKFNPEGFSQYNIVPGLIAVLMLTTLTLLTAMSITAEYEVGTFETLLITPLSAANIILGKVIPHFIVGYLILFMLLFISYFVFSVPFHGSLLLYLVIMAPYSIGSLAMGLAMSAFAKTQFQAVASTNAYMLIVIMISGFLFPFSGMPMWAQYIGQLIPLTHFLRITRNIMLKGADFSILWPDIWPILLFMVVMVFSAILLFRKTLD</sequence>
<evidence type="ECO:0000256" key="8">
    <source>
        <dbReference type="SAM" id="Phobius"/>
    </source>
</evidence>
<name>A0A0W0S566_9GAMM</name>
<comment type="subcellular location">
    <subcellularLocation>
        <location evidence="1">Cell membrane</location>
        <topology evidence="1">Multi-pass membrane protein</topology>
    </subcellularLocation>
</comment>
<reference evidence="10 11" key="1">
    <citation type="submission" date="2015-11" db="EMBL/GenBank/DDBJ databases">
        <title>Genomic analysis of 38 Legionella species identifies large and diverse effector repertoires.</title>
        <authorList>
            <person name="Burstein D."/>
            <person name="Amaro F."/>
            <person name="Zusman T."/>
            <person name="Lifshitz Z."/>
            <person name="Cohen O."/>
            <person name="Gilbert J.A."/>
            <person name="Pupko T."/>
            <person name="Shuman H.A."/>
            <person name="Segal G."/>
        </authorList>
    </citation>
    <scope>NUCLEOTIDE SEQUENCE [LARGE SCALE GENOMIC DNA]</scope>
    <source>
        <strain evidence="10 11">ORW</strain>
    </source>
</reference>
<evidence type="ECO:0000259" key="9">
    <source>
        <dbReference type="PROSITE" id="PS51012"/>
    </source>
</evidence>
<keyword evidence="4" id="KW-1003">Cell membrane</keyword>
<dbReference type="OrthoDB" id="9808686at2"/>
<feature type="domain" description="ABC transmembrane type-2" evidence="9">
    <location>
        <begin position="146"/>
        <end position="375"/>
    </location>
</feature>
<feature type="transmembrane region" description="Helical" evidence="8">
    <location>
        <begin position="354"/>
        <end position="372"/>
    </location>
</feature>
<evidence type="ECO:0000256" key="3">
    <source>
        <dbReference type="ARBA" id="ARBA00022448"/>
    </source>
</evidence>
<dbReference type="Gene3D" id="3.40.1710.10">
    <property type="entry name" value="abc type-2 transporter like domain"/>
    <property type="match status" value="1"/>
</dbReference>
<evidence type="ECO:0000313" key="11">
    <source>
        <dbReference type="Proteomes" id="UP000054921"/>
    </source>
</evidence>
<keyword evidence="3" id="KW-0813">Transport</keyword>
<gene>
    <name evidence="10" type="ORF">Lche_3287</name>
</gene>
<organism evidence="10 11">
    <name type="scientific">Legionella cherrii</name>
    <dbReference type="NCBI Taxonomy" id="28084"/>
    <lineage>
        <taxon>Bacteria</taxon>
        <taxon>Pseudomonadati</taxon>
        <taxon>Pseudomonadota</taxon>
        <taxon>Gammaproteobacteria</taxon>
        <taxon>Legionellales</taxon>
        <taxon>Legionellaceae</taxon>
        <taxon>Legionella</taxon>
    </lineage>
</organism>
<keyword evidence="5 8" id="KW-0812">Transmembrane</keyword>
<evidence type="ECO:0000256" key="5">
    <source>
        <dbReference type="ARBA" id="ARBA00022692"/>
    </source>
</evidence>
<feature type="transmembrane region" description="Helical" evidence="8">
    <location>
        <begin position="299"/>
        <end position="321"/>
    </location>
</feature>
<feature type="transmembrane region" description="Helical" evidence="8">
    <location>
        <begin position="236"/>
        <end position="256"/>
    </location>
</feature>
<dbReference type="Proteomes" id="UP000054921">
    <property type="component" value="Unassembled WGS sequence"/>
</dbReference>
<dbReference type="InterPro" id="IPR013525">
    <property type="entry name" value="ABC2_TM"/>
</dbReference>
<dbReference type="PROSITE" id="PS51012">
    <property type="entry name" value="ABC_TM2"/>
    <property type="match status" value="1"/>
</dbReference>
<comment type="similarity">
    <text evidence="2">Belongs to the ABC-2 integral membrane protein family.</text>
</comment>
<evidence type="ECO:0000256" key="1">
    <source>
        <dbReference type="ARBA" id="ARBA00004651"/>
    </source>
</evidence>
<feature type="transmembrane region" description="Helical" evidence="8">
    <location>
        <begin position="24"/>
        <end position="45"/>
    </location>
</feature>
<evidence type="ECO:0000256" key="2">
    <source>
        <dbReference type="ARBA" id="ARBA00007783"/>
    </source>
</evidence>
<accession>A0A0W0S566</accession>
<dbReference type="PANTHER" id="PTHR30294:SF29">
    <property type="entry name" value="MULTIDRUG ABC TRANSPORTER PERMEASE YBHS-RELATED"/>
    <property type="match status" value="1"/>
</dbReference>
<feature type="transmembrane region" description="Helical" evidence="8">
    <location>
        <begin position="262"/>
        <end position="287"/>
    </location>
</feature>
<dbReference type="InterPro" id="IPR051449">
    <property type="entry name" value="ABC-2_transporter_component"/>
</dbReference>
<dbReference type="PATRIC" id="fig|28084.5.peg.3565"/>
<dbReference type="STRING" id="28084.Lche_3287"/>
<dbReference type="Pfam" id="PF12698">
    <property type="entry name" value="ABC2_membrane_3"/>
    <property type="match status" value="1"/>
</dbReference>
<comment type="caution">
    <text evidence="10">The sequence shown here is derived from an EMBL/GenBank/DDBJ whole genome shotgun (WGS) entry which is preliminary data.</text>
</comment>
<dbReference type="InterPro" id="IPR047817">
    <property type="entry name" value="ABC2_TM_bact-type"/>
</dbReference>
<feature type="transmembrane region" description="Helical" evidence="8">
    <location>
        <begin position="182"/>
        <end position="205"/>
    </location>
</feature>
<dbReference type="PANTHER" id="PTHR30294">
    <property type="entry name" value="MEMBRANE COMPONENT OF ABC TRANSPORTER YHHJ-RELATED"/>
    <property type="match status" value="1"/>
</dbReference>
<evidence type="ECO:0000313" key="10">
    <source>
        <dbReference type="EMBL" id="KTC78498.1"/>
    </source>
</evidence>
<dbReference type="GO" id="GO:0005886">
    <property type="term" value="C:plasma membrane"/>
    <property type="evidence" value="ECO:0007669"/>
    <property type="project" value="UniProtKB-SubCell"/>
</dbReference>
<dbReference type="AlphaFoldDB" id="A0A0W0S566"/>
<keyword evidence="7 8" id="KW-0472">Membrane</keyword>
<dbReference type="GO" id="GO:0140359">
    <property type="term" value="F:ABC-type transporter activity"/>
    <property type="evidence" value="ECO:0007669"/>
    <property type="project" value="InterPro"/>
</dbReference>
<evidence type="ECO:0000256" key="7">
    <source>
        <dbReference type="ARBA" id="ARBA00023136"/>
    </source>
</evidence>
<proteinExistence type="inferred from homology"/>
<protein>
    <submittedName>
        <fullName evidence="10">ABC transporter permease</fullName>
    </submittedName>
</protein>
<evidence type="ECO:0000256" key="6">
    <source>
        <dbReference type="ARBA" id="ARBA00022989"/>
    </source>
</evidence>